<dbReference type="InterPro" id="IPR029063">
    <property type="entry name" value="SAM-dependent_MTases_sf"/>
</dbReference>
<dbReference type="HAMAP" id="MF_00074">
    <property type="entry name" value="16SrRNA_methyltr_G"/>
    <property type="match status" value="1"/>
</dbReference>
<dbReference type="InterPro" id="IPR003682">
    <property type="entry name" value="rRNA_ssu_MeTfrase_G"/>
</dbReference>
<evidence type="ECO:0000313" key="7">
    <source>
        <dbReference type="EMBL" id="ONF44517.1"/>
    </source>
</evidence>
<comment type="caution">
    <text evidence="7">The sequence shown here is derived from an EMBL/GenBank/DDBJ whole genome shotgun (WGS) entry which is preliminary data.</text>
</comment>
<dbReference type="Proteomes" id="UP000189339">
    <property type="component" value="Unassembled WGS sequence"/>
</dbReference>
<evidence type="ECO:0000313" key="8">
    <source>
        <dbReference type="Proteomes" id="UP000189339"/>
    </source>
</evidence>
<protein>
    <recommendedName>
        <fullName evidence="6">Ribosomal RNA small subunit methyltransferase G</fullName>
        <ecNumber evidence="6">2.1.1.170</ecNumber>
    </recommendedName>
    <alternativeName>
        <fullName evidence="6">16S rRNA 7-methylguanosine methyltransferase</fullName>
        <shortName evidence="6">16S rRNA m7G methyltransferase</shortName>
    </alternativeName>
</protein>
<dbReference type="GO" id="GO:0005829">
    <property type="term" value="C:cytosol"/>
    <property type="evidence" value="ECO:0007669"/>
    <property type="project" value="TreeGrafter"/>
</dbReference>
<gene>
    <name evidence="6" type="primary">rsmG</name>
    <name evidence="7" type="ORF">BTO32_05920</name>
</gene>
<dbReference type="PANTHER" id="PTHR31760:SF0">
    <property type="entry name" value="S-ADENOSYL-L-METHIONINE-DEPENDENT METHYLTRANSFERASES SUPERFAMILY PROTEIN"/>
    <property type="match status" value="1"/>
</dbReference>
<comment type="similarity">
    <text evidence="6">Belongs to the methyltransferase superfamily. RNA methyltransferase RsmG family.</text>
</comment>
<dbReference type="Pfam" id="PF02527">
    <property type="entry name" value="GidB"/>
    <property type="match status" value="1"/>
</dbReference>
<dbReference type="NCBIfam" id="TIGR00138">
    <property type="entry name" value="rsmG_gidB"/>
    <property type="match status" value="1"/>
</dbReference>
<feature type="binding site" evidence="6">
    <location>
        <position position="78"/>
    </location>
    <ligand>
        <name>S-adenosyl-L-methionine</name>
        <dbReference type="ChEBI" id="CHEBI:59789"/>
    </ligand>
</feature>
<evidence type="ECO:0000256" key="4">
    <source>
        <dbReference type="ARBA" id="ARBA00022679"/>
    </source>
</evidence>
<dbReference type="GO" id="GO:0070043">
    <property type="term" value="F:rRNA (guanine-N7-)-methyltransferase activity"/>
    <property type="evidence" value="ECO:0007669"/>
    <property type="project" value="UniProtKB-UniRule"/>
</dbReference>
<reference evidence="7 8" key="1">
    <citation type="submission" date="2016-12" db="EMBL/GenBank/DDBJ databases">
        <title>Marinobacter lutaoensis whole genome sequencing.</title>
        <authorList>
            <person name="Verma A."/>
            <person name="Krishnamurthi S."/>
        </authorList>
    </citation>
    <scope>NUCLEOTIDE SEQUENCE [LARGE SCALE GENOMIC DNA]</scope>
    <source>
        <strain evidence="7 8">T5054</strain>
    </source>
</reference>
<accession>A0A1V2DVD8</accession>
<keyword evidence="1 6" id="KW-0963">Cytoplasm</keyword>
<feature type="binding site" evidence="6">
    <location>
        <position position="144"/>
    </location>
    <ligand>
        <name>S-adenosyl-L-methionine</name>
        <dbReference type="ChEBI" id="CHEBI:59789"/>
    </ligand>
</feature>
<dbReference type="PIRSF" id="PIRSF003078">
    <property type="entry name" value="GidB"/>
    <property type="match status" value="1"/>
</dbReference>
<keyword evidence="2 6" id="KW-0698">rRNA processing</keyword>
<dbReference type="EC" id="2.1.1.170" evidence="6"/>
<dbReference type="PANTHER" id="PTHR31760">
    <property type="entry name" value="S-ADENOSYL-L-METHIONINE-DEPENDENT METHYLTRANSFERASES SUPERFAMILY PROTEIN"/>
    <property type="match status" value="1"/>
</dbReference>
<sequence length="225" mass="24913">MNHSLWSGQLRDGLARMNLSLSEGQQRRLLAFLSLLNKWNRAYNLTAVRDERQMVSRQLLDSLSILPWVRADHLLDVGAGGGLPGIPLAIALPERRFTLLDSNGKKTRFLNQCVLELGLDNVEVIHGRAEACRPEQPFRQISSRAFTALDNLVDWCGRLLADDGEFLAMKGLFPDDEVAALPAGWQVKSSHALTVPGADGERHLLIVARSDQSRNPATGGETWRA</sequence>
<dbReference type="CDD" id="cd02440">
    <property type="entry name" value="AdoMet_MTases"/>
    <property type="match status" value="1"/>
</dbReference>
<dbReference type="RefSeq" id="WP_076723639.1">
    <property type="nucleotide sequence ID" value="NZ_JABWTC010000020.1"/>
</dbReference>
<evidence type="ECO:0000256" key="5">
    <source>
        <dbReference type="ARBA" id="ARBA00022691"/>
    </source>
</evidence>
<comment type="function">
    <text evidence="6">Specifically methylates the N7 position of guanine in position 527 of 16S rRNA.</text>
</comment>
<dbReference type="OrthoDB" id="9808773at2"/>
<dbReference type="STRING" id="135739.BTO32_05920"/>
<comment type="caution">
    <text evidence="6">Lacks conserved residue(s) required for the propagation of feature annotation.</text>
</comment>
<evidence type="ECO:0000256" key="6">
    <source>
        <dbReference type="HAMAP-Rule" id="MF_00074"/>
    </source>
</evidence>
<keyword evidence="4 6" id="KW-0808">Transferase</keyword>
<proteinExistence type="inferred from homology"/>
<name>A0A1V2DVD8_9GAMM</name>
<dbReference type="AlphaFoldDB" id="A0A1V2DVD8"/>
<keyword evidence="8" id="KW-1185">Reference proteome</keyword>
<keyword evidence="3 6" id="KW-0489">Methyltransferase</keyword>
<evidence type="ECO:0000256" key="3">
    <source>
        <dbReference type="ARBA" id="ARBA00022603"/>
    </source>
</evidence>
<dbReference type="EMBL" id="MSCW01000004">
    <property type="protein sequence ID" value="ONF44517.1"/>
    <property type="molecule type" value="Genomic_DNA"/>
</dbReference>
<comment type="subcellular location">
    <subcellularLocation>
        <location evidence="6">Cytoplasm</location>
    </subcellularLocation>
</comment>
<feature type="binding site" evidence="6">
    <location>
        <begin position="129"/>
        <end position="130"/>
    </location>
    <ligand>
        <name>S-adenosyl-L-methionine</name>
        <dbReference type="ChEBI" id="CHEBI:59789"/>
    </ligand>
</feature>
<keyword evidence="5 6" id="KW-0949">S-adenosyl-L-methionine</keyword>
<dbReference type="SUPFAM" id="SSF53335">
    <property type="entry name" value="S-adenosyl-L-methionine-dependent methyltransferases"/>
    <property type="match status" value="1"/>
</dbReference>
<dbReference type="Gene3D" id="3.40.50.150">
    <property type="entry name" value="Vaccinia Virus protein VP39"/>
    <property type="match status" value="1"/>
</dbReference>
<feature type="binding site" evidence="6">
    <location>
        <position position="83"/>
    </location>
    <ligand>
        <name>S-adenosyl-L-methionine</name>
        <dbReference type="ChEBI" id="CHEBI:59789"/>
    </ligand>
</feature>
<evidence type="ECO:0000256" key="2">
    <source>
        <dbReference type="ARBA" id="ARBA00022552"/>
    </source>
</evidence>
<organism evidence="7 8">
    <name type="scientific">Marinobacter lutaoensis</name>
    <dbReference type="NCBI Taxonomy" id="135739"/>
    <lineage>
        <taxon>Bacteria</taxon>
        <taxon>Pseudomonadati</taxon>
        <taxon>Pseudomonadota</taxon>
        <taxon>Gammaproteobacteria</taxon>
        <taxon>Pseudomonadales</taxon>
        <taxon>Marinobacteraceae</taxon>
        <taxon>Marinobacter</taxon>
    </lineage>
</organism>
<evidence type="ECO:0000256" key="1">
    <source>
        <dbReference type="ARBA" id="ARBA00022490"/>
    </source>
</evidence>
<comment type="catalytic activity">
    <reaction evidence="6">
        <text>guanosine(527) in 16S rRNA + S-adenosyl-L-methionine = N(7)-methylguanosine(527) in 16S rRNA + S-adenosyl-L-homocysteine</text>
        <dbReference type="Rhea" id="RHEA:42732"/>
        <dbReference type="Rhea" id="RHEA-COMP:10209"/>
        <dbReference type="Rhea" id="RHEA-COMP:10210"/>
        <dbReference type="ChEBI" id="CHEBI:57856"/>
        <dbReference type="ChEBI" id="CHEBI:59789"/>
        <dbReference type="ChEBI" id="CHEBI:74269"/>
        <dbReference type="ChEBI" id="CHEBI:74480"/>
        <dbReference type="EC" id="2.1.1.170"/>
    </reaction>
</comment>